<dbReference type="InterPro" id="IPR041698">
    <property type="entry name" value="Methyltransf_25"/>
</dbReference>
<feature type="domain" description="Methyltransferase" evidence="2">
    <location>
        <begin position="107"/>
        <end position="198"/>
    </location>
</feature>
<evidence type="ECO:0000256" key="1">
    <source>
        <dbReference type="SAM" id="MobiDB-lite"/>
    </source>
</evidence>
<feature type="region of interest" description="Disordered" evidence="1">
    <location>
        <begin position="1"/>
        <end position="40"/>
    </location>
</feature>
<dbReference type="SUPFAM" id="SSF53335">
    <property type="entry name" value="S-adenosyl-L-methionine-dependent methyltransferases"/>
    <property type="match status" value="1"/>
</dbReference>
<evidence type="ECO:0000313" key="3">
    <source>
        <dbReference type="EMBL" id="KAF0519588.1"/>
    </source>
</evidence>
<dbReference type="CDD" id="cd02440">
    <property type="entry name" value="AdoMet_MTases"/>
    <property type="match status" value="1"/>
</dbReference>
<protein>
    <submittedName>
        <fullName evidence="3">S-adenosyl-L-methionine-dependent methyltransferase</fullName>
    </submittedName>
</protein>
<feature type="compositionally biased region" description="Basic residues" evidence="1">
    <location>
        <begin position="1"/>
        <end position="18"/>
    </location>
</feature>
<comment type="caution">
    <text evidence="3">The sequence shown here is derived from an EMBL/GenBank/DDBJ whole genome shotgun (WGS) entry which is preliminary data.</text>
</comment>
<dbReference type="GO" id="GO:0008168">
    <property type="term" value="F:methyltransferase activity"/>
    <property type="evidence" value="ECO:0007669"/>
    <property type="project" value="UniProtKB-KW"/>
</dbReference>
<organism evidence="3 4">
    <name type="scientific">Gigaspora margarita</name>
    <dbReference type="NCBI Taxonomy" id="4874"/>
    <lineage>
        <taxon>Eukaryota</taxon>
        <taxon>Fungi</taxon>
        <taxon>Fungi incertae sedis</taxon>
        <taxon>Mucoromycota</taxon>
        <taxon>Glomeromycotina</taxon>
        <taxon>Glomeromycetes</taxon>
        <taxon>Diversisporales</taxon>
        <taxon>Gigasporaceae</taxon>
        <taxon>Gigaspora</taxon>
    </lineage>
</organism>
<dbReference type="AlphaFoldDB" id="A0A8H4APA2"/>
<dbReference type="GO" id="GO:0032259">
    <property type="term" value="P:methylation"/>
    <property type="evidence" value="ECO:0007669"/>
    <property type="project" value="UniProtKB-KW"/>
</dbReference>
<dbReference type="PANTHER" id="PTHR43591">
    <property type="entry name" value="METHYLTRANSFERASE"/>
    <property type="match status" value="1"/>
</dbReference>
<evidence type="ECO:0000259" key="2">
    <source>
        <dbReference type="Pfam" id="PF13649"/>
    </source>
</evidence>
<dbReference type="Pfam" id="PF13649">
    <property type="entry name" value="Methyltransf_25"/>
    <property type="match status" value="1"/>
</dbReference>
<keyword evidence="3" id="KW-0489">Methyltransferase</keyword>
<reference evidence="3 4" key="1">
    <citation type="journal article" date="2019" name="Environ. Microbiol.">
        <title>At the nexus of three kingdoms: the genome of the mycorrhizal fungus Gigaspora margarita provides insights into plant, endobacterial and fungal interactions.</title>
        <authorList>
            <person name="Venice F."/>
            <person name="Ghignone S."/>
            <person name="Salvioli di Fossalunga A."/>
            <person name="Amselem J."/>
            <person name="Novero M."/>
            <person name="Xianan X."/>
            <person name="Sedzielewska Toro K."/>
            <person name="Morin E."/>
            <person name="Lipzen A."/>
            <person name="Grigoriev I.V."/>
            <person name="Henrissat B."/>
            <person name="Martin F.M."/>
            <person name="Bonfante P."/>
        </authorList>
    </citation>
    <scope>NUCLEOTIDE SEQUENCE [LARGE SCALE GENOMIC DNA]</scope>
    <source>
        <strain evidence="3 4">BEG34</strain>
    </source>
</reference>
<dbReference type="EMBL" id="WTPW01000363">
    <property type="protein sequence ID" value="KAF0519588.1"/>
    <property type="molecule type" value="Genomic_DNA"/>
</dbReference>
<proteinExistence type="predicted"/>
<name>A0A8H4APA2_GIGMA</name>
<dbReference type="Gene3D" id="3.40.50.150">
    <property type="entry name" value="Vaccinia Virus protein VP39"/>
    <property type="match status" value="1"/>
</dbReference>
<keyword evidence="3" id="KW-0808">Transferase</keyword>
<dbReference type="PANTHER" id="PTHR43591:SF110">
    <property type="entry name" value="RHODANESE DOMAIN-CONTAINING PROTEIN"/>
    <property type="match status" value="1"/>
</dbReference>
<keyword evidence="4" id="KW-1185">Reference proteome</keyword>
<sequence>MGHPLSKLKKRSRHKSRFNRNTGSTISVSSRSSADESDGITSPKDNLFRFYENRRFYGDSICMPNDDEECDRLHLQHFLYKHVWHGNFFSPIEKILNNSTDEKTVHVLDVGCAAASWVFDMATTFPSANFTGVDISPHQPFQIKPFNVTFVTANVMDGLPFQNNSFDFIHQRLLFSSYKTSQWNFVINELVRILKPGGYLELVELDPMVKDVGPATLRVFEAACQLLINYDTDRYTCYKLKKYLMEQGQLENISYEERQLRYGNNYGRLGQVAVEHHLALMQSLKPELLKIICIPSDEYDELIKNAENELFELNSYSVITRAWARKKFH</sequence>
<dbReference type="Proteomes" id="UP000439903">
    <property type="component" value="Unassembled WGS sequence"/>
</dbReference>
<accession>A0A8H4APA2</accession>
<evidence type="ECO:0000313" key="4">
    <source>
        <dbReference type="Proteomes" id="UP000439903"/>
    </source>
</evidence>
<gene>
    <name evidence="3" type="ORF">F8M41_016589</name>
</gene>
<dbReference type="InterPro" id="IPR029063">
    <property type="entry name" value="SAM-dependent_MTases_sf"/>
</dbReference>
<dbReference type="OrthoDB" id="184880at2759"/>